<dbReference type="PROSITE" id="PS00028">
    <property type="entry name" value="ZINC_FINGER_C2H2_1"/>
    <property type="match status" value="1"/>
</dbReference>
<evidence type="ECO:0000256" key="3">
    <source>
        <dbReference type="ARBA" id="ARBA00022737"/>
    </source>
</evidence>
<dbReference type="PROSITE" id="PS50157">
    <property type="entry name" value="ZINC_FINGER_C2H2_2"/>
    <property type="match status" value="1"/>
</dbReference>
<evidence type="ECO:0000256" key="9">
    <source>
        <dbReference type="PROSITE-ProRule" id="PRU00042"/>
    </source>
</evidence>
<dbReference type="AlphaFoldDB" id="A0A6A4TAP6"/>
<sequence length="190" mass="21541">MDADDRGEKGSNVRSYLAVKTYACVVGCKRLRMCLNDHATGYDSDPNTPMVYSCSTQYRIHTHGVFRGLQHRSSPRAVRDQREASVHVRLPRMQQALLQAVSPADAQSQTHRDDFLLCKNKEIPLTFPVDSAFGGSQESDLTAAESKLNDGEKPFNCRWPNCQKKFARSDELVRHHNMHQRNLTKLQLAI</sequence>
<gene>
    <name evidence="11" type="ORF">F2P81_006838</name>
</gene>
<dbReference type="Proteomes" id="UP000438429">
    <property type="component" value="Unassembled WGS sequence"/>
</dbReference>
<dbReference type="GO" id="GO:0000433">
    <property type="term" value="P:carbon catabolite repression of transcription from RNA polymerase II promoter by glucose"/>
    <property type="evidence" value="ECO:0007669"/>
    <property type="project" value="TreeGrafter"/>
</dbReference>
<evidence type="ECO:0000256" key="7">
    <source>
        <dbReference type="ARBA" id="ARBA00023163"/>
    </source>
</evidence>
<evidence type="ECO:0000313" key="12">
    <source>
        <dbReference type="Proteomes" id="UP000438429"/>
    </source>
</evidence>
<dbReference type="EMBL" id="VEVO01000006">
    <property type="protein sequence ID" value="KAF0040940.1"/>
    <property type="molecule type" value="Genomic_DNA"/>
</dbReference>
<dbReference type="GO" id="GO:0000978">
    <property type="term" value="F:RNA polymerase II cis-regulatory region sequence-specific DNA binding"/>
    <property type="evidence" value="ECO:0007669"/>
    <property type="project" value="TreeGrafter"/>
</dbReference>
<dbReference type="PANTHER" id="PTHR47428">
    <property type="entry name" value="REGULATORY PROTEIN MIG1-RELATED"/>
    <property type="match status" value="1"/>
</dbReference>
<dbReference type="Gene3D" id="3.30.160.60">
    <property type="entry name" value="Classic Zinc Finger"/>
    <property type="match status" value="1"/>
</dbReference>
<evidence type="ECO:0000256" key="1">
    <source>
        <dbReference type="ARBA" id="ARBA00004324"/>
    </source>
</evidence>
<keyword evidence="6" id="KW-0805">Transcription regulation</keyword>
<dbReference type="GO" id="GO:0016607">
    <property type="term" value="C:nuclear speck"/>
    <property type="evidence" value="ECO:0007669"/>
    <property type="project" value="UniProtKB-SubCell"/>
</dbReference>
<dbReference type="InterPro" id="IPR036236">
    <property type="entry name" value="Znf_C2H2_sf"/>
</dbReference>
<keyword evidence="5" id="KW-0862">Zinc</keyword>
<comment type="subcellular location">
    <subcellularLocation>
        <location evidence="1">Nucleus speckle</location>
    </subcellularLocation>
</comment>
<dbReference type="InterPro" id="IPR000976">
    <property type="entry name" value="Wilms_tumour_N"/>
</dbReference>
<keyword evidence="8" id="KW-0539">Nucleus</keyword>
<dbReference type="GO" id="GO:0008270">
    <property type="term" value="F:zinc ion binding"/>
    <property type="evidence" value="ECO:0007669"/>
    <property type="project" value="UniProtKB-KW"/>
</dbReference>
<comment type="caution">
    <text evidence="11">The sequence shown here is derived from an EMBL/GenBank/DDBJ whole genome shotgun (WGS) entry which is preliminary data.</text>
</comment>
<dbReference type="InterPro" id="IPR051007">
    <property type="entry name" value="creA/MIG_C2H2-ZnF"/>
</dbReference>
<keyword evidence="4 9" id="KW-0863">Zinc-finger</keyword>
<evidence type="ECO:0000256" key="4">
    <source>
        <dbReference type="ARBA" id="ARBA00022771"/>
    </source>
</evidence>
<dbReference type="GO" id="GO:0005737">
    <property type="term" value="C:cytoplasm"/>
    <property type="evidence" value="ECO:0007669"/>
    <property type="project" value="UniProtKB-SubCell"/>
</dbReference>
<organism evidence="11 12">
    <name type="scientific">Scophthalmus maximus</name>
    <name type="common">Turbot</name>
    <name type="synonym">Psetta maxima</name>
    <dbReference type="NCBI Taxonomy" id="52904"/>
    <lineage>
        <taxon>Eukaryota</taxon>
        <taxon>Metazoa</taxon>
        <taxon>Chordata</taxon>
        <taxon>Craniata</taxon>
        <taxon>Vertebrata</taxon>
        <taxon>Euteleostomi</taxon>
        <taxon>Actinopterygii</taxon>
        <taxon>Neopterygii</taxon>
        <taxon>Teleostei</taxon>
        <taxon>Neoteleostei</taxon>
        <taxon>Acanthomorphata</taxon>
        <taxon>Carangaria</taxon>
        <taxon>Pleuronectiformes</taxon>
        <taxon>Pleuronectoidei</taxon>
        <taxon>Scophthalmidae</taxon>
        <taxon>Scophthalmus</taxon>
    </lineage>
</organism>
<dbReference type="Pfam" id="PF02165">
    <property type="entry name" value="WT1"/>
    <property type="match status" value="1"/>
</dbReference>
<evidence type="ECO:0000313" key="11">
    <source>
        <dbReference type="EMBL" id="KAF0040940.1"/>
    </source>
</evidence>
<dbReference type="SUPFAM" id="SSF57667">
    <property type="entry name" value="beta-beta-alpha zinc fingers"/>
    <property type="match status" value="1"/>
</dbReference>
<evidence type="ECO:0000256" key="8">
    <source>
        <dbReference type="ARBA" id="ARBA00023242"/>
    </source>
</evidence>
<name>A0A6A4TAP6_SCOMX</name>
<accession>A0A6A4TAP6</accession>
<reference evidence="11 12" key="1">
    <citation type="submission" date="2019-06" db="EMBL/GenBank/DDBJ databases">
        <title>Draft genomes of female and male turbot (Scophthalmus maximus).</title>
        <authorList>
            <person name="Xu H."/>
            <person name="Xu X.-W."/>
            <person name="Shao C."/>
            <person name="Chen S."/>
        </authorList>
    </citation>
    <scope>NUCLEOTIDE SEQUENCE [LARGE SCALE GENOMIC DNA]</scope>
    <source>
        <strain evidence="11">Ysfricsl-2016a</strain>
        <tissue evidence="11">Blood</tissue>
    </source>
</reference>
<keyword evidence="2" id="KW-0479">Metal-binding</keyword>
<evidence type="ECO:0000259" key="10">
    <source>
        <dbReference type="PROSITE" id="PS50157"/>
    </source>
</evidence>
<dbReference type="FunFam" id="3.30.160.60:FF:000241">
    <property type="entry name" value="Wilms tumor 1-KTS isoform"/>
    <property type="match status" value="1"/>
</dbReference>
<dbReference type="PANTHER" id="PTHR47428:SF2">
    <property type="entry name" value="ZINC FINGER PROTEIN RSV1"/>
    <property type="match status" value="1"/>
</dbReference>
<protein>
    <recommendedName>
        <fullName evidence="10">C2H2-type domain-containing protein</fullName>
    </recommendedName>
</protein>
<feature type="domain" description="C2H2-type" evidence="10">
    <location>
        <begin position="155"/>
        <end position="184"/>
    </location>
</feature>
<proteinExistence type="predicted"/>
<keyword evidence="7" id="KW-0804">Transcription</keyword>
<dbReference type="GO" id="GO:0001822">
    <property type="term" value="P:kidney development"/>
    <property type="evidence" value="ECO:0007669"/>
    <property type="project" value="UniProtKB-ARBA"/>
</dbReference>
<keyword evidence="3" id="KW-0677">Repeat</keyword>
<dbReference type="InterPro" id="IPR013087">
    <property type="entry name" value="Znf_C2H2_type"/>
</dbReference>
<evidence type="ECO:0000256" key="2">
    <source>
        <dbReference type="ARBA" id="ARBA00022723"/>
    </source>
</evidence>
<evidence type="ECO:0000256" key="6">
    <source>
        <dbReference type="ARBA" id="ARBA00023015"/>
    </source>
</evidence>
<evidence type="ECO:0000256" key="5">
    <source>
        <dbReference type="ARBA" id="ARBA00022833"/>
    </source>
</evidence>